<reference evidence="2 3" key="1">
    <citation type="submission" date="2017-04" db="EMBL/GenBank/DDBJ databases">
        <authorList>
            <person name="Afonso C.L."/>
            <person name="Miller P.J."/>
            <person name="Scott M.A."/>
            <person name="Spackman E."/>
            <person name="Goraichik I."/>
            <person name="Dimitrov K.M."/>
            <person name="Suarez D.L."/>
            <person name="Swayne D.E."/>
        </authorList>
    </citation>
    <scope>NUCLEOTIDE SEQUENCE [LARGE SCALE GENOMIC DNA]</scope>
    <source>
        <strain evidence="2 3">DSM 12555</strain>
    </source>
</reference>
<name>A0A1W1X2G5_9CLOT</name>
<evidence type="ECO:0000313" key="2">
    <source>
        <dbReference type="EMBL" id="SMC18095.1"/>
    </source>
</evidence>
<dbReference type="OrthoDB" id="5324142at2"/>
<dbReference type="AlphaFoldDB" id="A0A1W1X2G5"/>
<dbReference type="Proteomes" id="UP000192468">
    <property type="component" value="Unassembled WGS sequence"/>
</dbReference>
<evidence type="ECO:0008006" key="4">
    <source>
        <dbReference type="Google" id="ProtNLM"/>
    </source>
</evidence>
<keyword evidence="3" id="KW-1185">Reference proteome</keyword>
<dbReference type="STRING" id="1121291.SAMN02745134_00499"/>
<gene>
    <name evidence="2" type="ORF">SAMN02745134_00499</name>
</gene>
<dbReference type="Pfam" id="PF10087">
    <property type="entry name" value="DUF2325"/>
    <property type="match status" value="1"/>
</dbReference>
<dbReference type="RefSeq" id="WP_084113685.1">
    <property type="nucleotide sequence ID" value="NZ_FWXH01000002.1"/>
</dbReference>
<comment type="similarity">
    <text evidence="1">Belongs to the UPF0751 family.</text>
</comment>
<evidence type="ECO:0000256" key="1">
    <source>
        <dbReference type="ARBA" id="ARBA00007189"/>
    </source>
</evidence>
<protein>
    <recommendedName>
        <fullName evidence="4">Dihydroorotate dehydrogenase</fullName>
    </recommendedName>
</protein>
<evidence type="ECO:0000313" key="3">
    <source>
        <dbReference type="Proteomes" id="UP000192468"/>
    </source>
</evidence>
<dbReference type="InterPro" id="IPR016772">
    <property type="entry name" value="UCP020408"/>
</dbReference>
<dbReference type="EMBL" id="FWXH01000002">
    <property type="protein sequence ID" value="SMC18095.1"/>
    <property type="molecule type" value="Genomic_DNA"/>
</dbReference>
<accession>A0A1W1X2G5</accession>
<proteinExistence type="inferred from homology"/>
<dbReference type="PIRSF" id="PIRSF020408">
    <property type="entry name" value="UCP020408"/>
    <property type="match status" value="1"/>
</dbReference>
<organism evidence="2 3">
    <name type="scientific">Clostridium acidisoli DSM 12555</name>
    <dbReference type="NCBI Taxonomy" id="1121291"/>
    <lineage>
        <taxon>Bacteria</taxon>
        <taxon>Bacillati</taxon>
        <taxon>Bacillota</taxon>
        <taxon>Clostridia</taxon>
        <taxon>Eubacteriales</taxon>
        <taxon>Clostridiaceae</taxon>
        <taxon>Clostridium</taxon>
    </lineage>
</organism>
<sequence length="101" mass="11580">MSVLLIGGDRIESITRKLKENGFNDIEHVSGRKHGNRKLKINPKTDLVLVLVDFVEHNLVEIVKKESKKIGVRVEFSKRSWTSMESSIQECAKEKFNARES</sequence>